<dbReference type="EMBL" id="LAZR01053934">
    <property type="protein sequence ID" value="KKK79645.1"/>
    <property type="molecule type" value="Genomic_DNA"/>
</dbReference>
<gene>
    <name evidence="1" type="ORF">LCGC14_2831400</name>
</gene>
<comment type="caution">
    <text evidence="1">The sequence shown here is derived from an EMBL/GenBank/DDBJ whole genome shotgun (WGS) entry which is preliminary data.</text>
</comment>
<accession>A0A0F8Z0P9</accession>
<name>A0A0F8Z0P9_9ZZZZ</name>
<proteinExistence type="predicted"/>
<evidence type="ECO:0000313" key="1">
    <source>
        <dbReference type="EMBL" id="KKK79645.1"/>
    </source>
</evidence>
<organism evidence="1">
    <name type="scientific">marine sediment metagenome</name>
    <dbReference type="NCBI Taxonomy" id="412755"/>
    <lineage>
        <taxon>unclassified sequences</taxon>
        <taxon>metagenomes</taxon>
        <taxon>ecological metagenomes</taxon>
    </lineage>
</organism>
<feature type="non-terminal residue" evidence="1">
    <location>
        <position position="1"/>
    </location>
</feature>
<dbReference type="AlphaFoldDB" id="A0A0F8Z0P9"/>
<protein>
    <submittedName>
        <fullName evidence="1">Uncharacterized protein</fullName>
    </submittedName>
</protein>
<sequence length="47" mass="4982">IVTRPRMAHTVGDTAQGAMSVGLNLLISQGVRGLYGGRKCLEESPKL</sequence>
<reference evidence="1" key="1">
    <citation type="journal article" date="2015" name="Nature">
        <title>Complex archaea that bridge the gap between prokaryotes and eukaryotes.</title>
        <authorList>
            <person name="Spang A."/>
            <person name="Saw J.H."/>
            <person name="Jorgensen S.L."/>
            <person name="Zaremba-Niedzwiedzka K."/>
            <person name="Martijn J."/>
            <person name="Lind A.E."/>
            <person name="van Eijk R."/>
            <person name="Schleper C."/>
            <person name="Guy L."/>
            <person name="Ettema T.J."/>
        </authorList>
    </citation>
    <scope>NUCLEOTIDE SEQUENCE</scope>
</reference>